<sequence>MTEPLILGIAASHNGGACLLRGSEVLVAIQEERLARQKRIYLQPADPALSVSYCLDRAGVTVDDLDAVVVCTQEPQGSRANRLDLNPQLRPAVENGRAYPISHHYGHAVSAFCTSGYEDAAILVIDGLGSPWADLSDEERATCVGAAEGWESISIYRASGTEMVPVEKQLAVDLYVEPDGGRYRWDQPHTGMPRFRTLGGMYSAVSWQLFEHGLEGPGKTMSLAGLNEPSFPVSDFLSVEESGLVTFRDTVPEHFTDDVRWPERTDAYTALAASVQAALEHAVIALAERALALTGSTRLCFVGGVALNGIVNDILAKRLGPENVYVIPAAEDSGTAIGAAYAGLWRLGRGHPANRVTHDFHGAPYPNDVIRAEAESNPVVRWREERDPVAAAAGRVAEGQIVGWFRGGAEFGPRALGHRSIIADPRRAENKLLLNSRLKRREEFRPFAPAVLEEYASEWFDIEDAPEASPFMLRVAAVLPGKTELIPAVVHTDGTARVQTVSREGNPDFYRVIEEFHRLTGVPMLLNTSMNGRGEPIVERPFEAMQLAVTAPLDAVYFEESVIEPLETEVAKLTPRHVNGLAFIEMPGTEFMPLDVSRQYDHAVSVPTPWGPVVHRLDKQAQAVLEAVDGERTVAELGFSTGEVVRLQRIGLLEFRPYLP</sequence>
<evidence type="ECO:0000256" key="1">
    <source>
        <dbReference type="ARBA" id="ARBA00006129"/>
    </source>
</evidence>
<feature type="domain" description="Carbamoyltransferase" evidence="2">
    <location>
        <begin position="6"/>
        <end position="71"/>
    </location>
</feature>
<dbReference type="PANTHER" id="PTHR34847:SF1">
    <property type="entry name" value="NODULATION PROTEIN U"/>
    <property type="match status" value="1"/>
</dbReference>
<dbReference type="Gene3D" id="3.30.420.40">
    <property type="match status" value="2"/>
</dbReference>
<dbReference type="SUPFAM" id="SSF53067">
    <property type="entry name" value="Actin-like ATPase domain"/>
    <property type="match status" value="1"/>
</dbReference>
<reference evidence="4" key="2">
    <citation type="submission" date="2023-01" db="EMBL/GenBank/DDBJ databases">
        <authorList>
            <person name="Sun Q."/>
            <person name="Evtushenko L."/>
        </authorList>
    </citation>
    <scope>NUCLEOTIDE SEQUENCE</scope>
    <source>
        <strain evidence="4">VKM Ac-2007</strain>
    </source>
</reference>
<organism evidence="4 5">
    <name type="scientific">Streptosporangium carneum</name>
    <dbReference type="NCBI Taxonomy" id="47481"/>
    <lineage>
        <taxon>Bacteria</taxon>
        <taxon>Bacillati</taxon>
        <taxon>Actinomycetota</taxon>
        <taxon>Actinomycetes</taxon>
        <taxon>Streptosporangiales</taxon>
        <taxon>Streptosporangiaceae</taxon>
        <taxon>Streptosporangium</taxon>
    </lineage>
</organism>
<evidence type="ECO:0000259" key="3">
    <source>
        <dbReference type="Pfam" id="PF16861"/>
    </source>
</evidence>
<dbReference type="InterPro" id="IPR038152">
    <property type="entry name" value="Carbam_trans_C_sf"/>
</dbReference>
<comment type="caution">
    <text evidence="4">The sequence shown here is derived from an EMBL/GenBank/DDBJ whole genome shotgun (WGS) entry which is preliminary data.</text>
</comment>
<dbReference type="RefSeq" id="WP_271216018.1">
    <property type="nucleotide sequence ID" value="NZ_BAAAVD010000006.1"/>
</dbReference>
<dbReference type="GO" id="GO:0016740">
    <property type="term" value="F:transferase activity"/>
    <property type="evidence" value="ECO:0007669"/>
    <property type="project" value="UniProtKB-KW"/>
</dbReference>
<dbReference type="Pfam" id="PF16861">
    <property type="entry name" value="Carbam_trans_C"/>
    <property type="match status" value="1"/>
</dbReference>
<dbReference type="PANTHER" id="PTHR34847">
    <property type="entry name" value="NODULATION PROTEIN U"/>
    <property type="match status" value="1"/>
</dbReference>
<dbReference type="InterPro" id="IPR003696">
    <property type="entry name" value="Carbtransf_dom"/>
</dbReference>
<dbReference type="EMBL" id="BSEV01000001">
    <property type="protein sequence ID" value="GLK07487.1"/>
    <property type="molecule type" value="Genomic_DNA"/>
</dbReference>
<dbReference type="AlphaFoldDB" id="A0A9W6HW85"/>
<reference evidence="4" key="1">
    <citation type="journal article" date="2014" name="Int. J. Syst. Evol. Microbiol.">
        <title>Complete genome sequence of Corynebacterium casei LMG S-19264T (=DSM 44701T), isolated from a smear-ripened cheese.</title>
        <authorList>
            <consortium name="US DOE Joint Genome Institute (JGI-PGF)"/>
            <person name="Walter F."/>
            <person name="Albersmeier A."/>
            <person name="Kalinowski J."/>
            <person name="Ruckert C."/>
        </authorList>
    </citation>
    <scope>NUCLEOTIDE SEQUENCE</scope>
    <source>
        <strain evidence="4">VKM Ac-2007</strain>
    </source>
</reference>
<evidence type="ECO:0000313" key="4">
    <source>
        <dbReference type="EMBL" id="GLK07487.1"/>
    </source>
</evidence>
<proteinExistence type="inferred from homology"/>
<feature type="domain" description="Carbamoyltransferase C-terminal" evidence="3">
    <location>
        <begin position="394"/>
        <end position="563"/>
    </location>
</feature>
<name>A0A9W6HW85_9ACTN</name>
<evidence type="ECO:0000259" key="2">
    <source>
        <dbReference type="Pfam" id="PF02543"/>
    </source>
</evidence>
<gene>
    <name evidence="4" type="ORF">GCM10017600_08920</name>
</gene>
<comment type="similarity">
    <text evidence="1">Belongs to the NodU/CmcH family.</text>
</comment>
<keyword evidence="5" id="KW-1185">Reference proteome</keyword>
<dbReference type="InterPro" id="IPR043129">
    <property type="entry name" value="ATPase_NBD"/>
</dbReference>
<dbReference type="Proteomes" id="UP001143474">
    <property type="component" value="Unassembled WGS sequence"/>
</dbReference>
<keyword evidence="4" id="KW-0808">Transferase</keyword>
<dbReference type="InterPro" id="IPR031730">
    <property type="entry name" value="Carbam_trans_C"/>
</dbReference>
<dbReference type="Pfam" id="PF02543">
    <property type="entry name" value="Carbam_trans_N"/>
    <property type="match status" value="2"/>
</dbReference>
<dbReference type="Gene3D" id="3.90.870.20">
    <property type="entry name" value="Carbamoyltransferase, C-terminal domain"/>
    <property type="match status" value="1"/>
</dbReference>
<accession>A0A9W6HW85</accession>
<protein>
    <submittedName>
        <fullName evidence="4">Transferase</fullName>
    </submittedName>
</protein>
<feature type="domain" description="Carbamoyltransferase" evidence="2">
    <location>
        <begin position="102"/>
        <end position="340"/>
    </location>
</feature>
<evidence type="ECO:0000313" key="5">
    <source>
        <dbReference type="Proteomes" id="UP001143474"/>
    </source>
</evidence>
<dbReference type="CDD" id="cd24098">
    <property type="entry name" value="ASKHA_NBD_TobZ_N"/>
    <property type="match status" value="1"/>
</dbReference>
<dbReference type="InterPro" id="IPR051338">
    <property type="entry name" value="NodU/CmcH_Carbamoyltrnsfr"/>
</dbReference>